<evidence type="ECO:0000256" key="1">
    <source>
        <dbReference type="ARBA" id="ARBA00009108"/>
    </source>
</evidence>
<comment type="similarity">
    <text evidence="1">Belongs to the UPF0749 family.</text>
</comment>
<keyword evidence="4" id="KW-0472">Membrane</keyword>
<sequence>MARIQHSEGEKTSQKPAFKRFRHQEMADEINDDLSTGTFPQVKKRPPRARRGSNRAKILTSVLMALLCALLGFGYVTQLQNSQSSYSTLSEDELVRLLDETSKQIDNLESQKSQLSEQLKSIQSAADKQKEVERVAKENEESSGILSGRLPAQGKGVIITIGQKDKHIPASTMFTLIEELRNAGAEVIEFDDVRVVTSTSLLDTENGLNCSGQNVEPPYVIKAIGDPSSLQNAVQIAGGVGSQLRVKYDAGVSVKQSDNVQIDSVRQSTDYKYAKTVE</sequence>
<feature type="coiled-coil region" evidence="2">
    <location>
        <begin position="91"/>
        <end position="132"/>
    </location>
</feature>
<dbReference type="RefSeq" id="WP_094664584.1">
    <property type="nucleotide sequence ID" value="NZ_MWWV01000012.1"/>
</dbReference>
<feature type="transmembrane region" description="Helical" evidence="4">
    <location>
        <begin position="58"/>
        <end position="76"/>
    </location>
</feature>
<dbReference type="InterPro" id="IPR010273">
    <property type="entry name" value="DUF881"/>
</dbReference>
<dbReference type="PANTHER" id="PTHR37313">
    <property type="entry name" value="UPF0749 PROTEIN RV1825"/>
    <property type="match status" value="1"/>
</dbReference>
<organism evidence="5 6">
    <name type="scientific">Bifidobacterium tissieri</name>
    <dbReference type="NCBI Taxonomy" id="1630162"/>
    <lineage>
        <taxon>Bacteria</taxon>
        <taxon>Bacillati</taxon>
        <taxon>Actinomycetota</taxon>
        <taxon>Actinomycetes</taxon>
        <taxon>Bifidobacteriales</taxon>
        <taxon>Bifidobacteriaceae</taxon>
        <taxon>Bifidobacterium</taxon>
    </lineage>
</organism>
<feature type="compositionally biased region" description="Basic and acidic residues" evidence="3">
    <location>
        <begin position="1"/>
        <end position="13"/>
    </location>
</feature>
<protein>
    <recommendedName>
        <fullName evidence="7">DUF881 domain-containing protein</fullName>
    </recommendedName>
</protein>
<dbReference type="Proteomes" id="UP000216444">
    <property type="component" value="Unassembled WGS sequence"/>
</dbReference>
<evidence type="ECO:0000256" key="4">
    <source>
        <dbReference type="SAM" id="Phobius"/>
    </source>
</evidence>
<keyword evidence="4" id="KW-1133">Transmembrane helix</keyword>
<comment type="caution">
    <text evidence="5">The sequence shown here is derived from an EMBL/GenBank/DDBJ whole genome shotgun (WGS) entry which is preliminary data.</text>
</comment>
<evidence type="ECO:0000313" key="6">
    <source>
        <dbReference type="Proteomes" id="UP000216444"/>
    </source>
</evidence>
<proteinExistence type="inferred from homology"/>
<keyword evidence="4" id="KW-0812">Transmembrane</keyword>
<keyword evidence="2" id="KW-0175">Coiled coil</keyword>
<dbReference type="PANTHER" id="PTHR37313:SF2">
    <property type="entry name" value="UPF0749 PROTEIN YLXX"/>
    <property type="match status" value="1"/>
</dbReference>
<dbReference type="Pfam" id="PF05949">
    <property type="entry name" value="DUF881"/>
    <property type="match status" value="1"/>
</dbReference>
<dbReference type="AlphaFoldDB" id="A0A261FDK0"/>
<dbReference type="GO" id="GO:0005886">
    <property type="term" value="C:plasma membrane"/>
    <property type="evidence" value="ECO:0007669"/>
    <property type="project" value="TreeGrafter"/>
</dbReference>
<evidence type="ECO:0008006" key="7">
    <source>
        <dbReference type="Google" id="ProtNLM"/>
    </source>
</evidence>
<evidence type="ECO:0000256" key="2">
    <source>
        <dbReference type="SAM" id="Coils"/>
    </source>
</evidence>
<accession>A0A261FDK0</accession>
<feature type="region of interest" description="Disordered" evidence="3">
    <location>
        <begin position="1"/>
        <end position="53"/>
    </location>
</feature>
<evidence type="ECO:0000256" key="3">
    <source>
        <dbReference type="SAM" id="MobiDB-lite"/>
    </source>
</evidence>
<dbReference type="EMBL" id="MWWV01000012">
    <property type="protein sequence ID" value="OZG57043.1"/>
    <property type="molecule type" value="Genomic_DNA"/>
</dbReference>
<dbReference type="Gene3D" id="3.30.70.1880">
    <property type="entry name" value="Protein of unknown function DUF881"/>
    <property type="match status" value="1"/>
</dbReference>
<feature type="compositionally biased region" description="Basic residues" evidence="3">
    <location>
        <begin position="42"/>
        <end position="53"/>
    </location>
</feature>
<name>A0A261FDK0_9BIFI</name>
<evidence type="ECO:0000313" key="5">
    <source>
        <dbReference type="EMBL" id="OZG57043.1"/>
    </source>
</evidence>
<reference evidence="5 6" key="1">
    <citation type="journal article" date="2017" name="BMC Genomics">
        <title>Comparative genomic and phylogenomic analyses of the Bifidobacteriaceae family.</title>
        <authorList>
            <person name="Lugli G.A."/>
            <person name="Milani C."/>
            <person name="Turroni F."/>
            <person name="Duranti S."/>
            <person name="Mancabelli L."/>
            <person name="Mangifesta M."/>
            <person name="Ferrario C."/>
            <person name="Modesto M."/>
            <person name="Mattarelli P."/>
            <person name="Jiri K."/>
            <person name="van Sinderen D."/>
            <person name="Ventura M."/>
        </authorList>
    </citation>
    <scope>NUCLEOTIDE SEQUENCE [LARGE SCALE GENOMIC DNA]</scope>
    <source>
        <strain evidence="5 6">DSM 100201</strain>
    </source>
</reference>
<keyword evidence="6" id="KW-1185">Reference proteome</keyword>
<gene>
    <name evidence="5" type="ORF">BTIS_1705</name>
</gene>